<reference evidence="1" key="1">
    <citation type="submission" date="2018-02" db="EMBL/GenBank/DDBJ databases">
        <title>The genomes of Aspergillus section Nigri reveals drivers in fungal speciation.</title>
        <authorList>
            <consortium name="DOE Joint Genome Institute"/>
            <person name="Vesth T.C."/>
            <person name="Nybo J."/>
            <person name="Theobald S."/>
            <person name="Brandl J."/>
            <person name="Frisvad J.C."/>
            <person name="Nielsen K.F."/>
            <person name="Lyhne E.K."/>
            <person name="Kogle M.E."/>
            <person name="Kuo A."/>
            <person name="Riley R."/>
            <person name="Clum A."/>
            <person name="Nolan M."/>
            <person name="Lipzen A."/>
            <person name="Salamov A."/>
            <person name="Henrissat B."/>
            <person name="Wiebenga A."/>
            <person name="De vries R.P."/>
            <person name="Grigoriev I.V."/>
            <person name="Mortensen U.H."/>
            <person name="Andersen M.R."/>
            <person name="Baker S.E."/>
        </authorList>
    </citation>
    <scope>NUCLEOTIDE SEQUENCE</scope>
    <source>
        <strain evidence="1">CBS 121060</strain>
    </source>
</reference>
<gene>
    <name evidence="1" type="ORF">BO66DRAFT_387886</name>
</gene>
<dbReference type="EMBL" id="KZ824935">
    <property type="protein sequence ID" value="RAH74432.1"/>
    <property type="molecule type" value="Genomic_DNA"/>
</dbReference>
<proteinExistence type="predicted"/>
<name>A0ACD1HLT6_9EURO</name>
<dbReference type="Proteomes" id="UP000249661">
    <property type="component" value="Unassembled WGS sequence"/>
</dbReference>
<keyword evidence="2" id="KW-1185">Reference proteome</keyword>
<accession>A0ACD1HLT6</accession>
<evidence type="ECO:0000313" key="1">
    <source>
        <dbReference type="EMBL" id="RAH74432.1"/>
    </source>
</evidence>
<protein>
    <submittedName>
        <fullName evidence="1">Uncharacterized protein</fullName>
    </submittedName>
</protein>
<organism evidence="1 2">
    <name type="scientific">Aspergillus aculeatinus CBS 121060</name>
    <dbReference type="NCBI Taxonomy" id="1448322"/>
    <lineage>
        <taxon>Eukaryota</taxon>
        <taxon>Fungi</taxon>
        <taxon>Dikarya</taxon>
        <taxon>Ascomycota</taxon>
        <taxon>Pezizomycotina</taxon>
        <taxon>Eurotiomycetes</taxon>
        <taxon>Eurotiomycetidae</taxon>
        <taxon>Eurotiales</taxon>
        <taxon>Aspergillaceae</taxon>
        <taxon>Aspergillus</taxon>
        <taxon>Aspergillus subgen. Circumdati</taxon>
    </lineage>
</organism>
<sequence length="53" mass="6138">MAGWLAVLCLLYLFMWEEDGVMFWTGRLAGYKGLLLSFLFVLILMVMMGWGWG</sequence>
<evidence type="ECO:0000313" key="2">
    <source>
        <dbReference type="Proteomes" id="UP000249661"/>
    </source>
</evidence>